<evidence type="ECO:0000313" key="2">
    <source>
        <dbReference type="EMBL" id="KAJ4755615.1"/>
    </source>
</evidence>
<evidence type="ECO:0000313" key="3">
    <source>
        <dbReference type="Proteomes" id="UP001140206"/>
    </source>
</evidence>
<accession>A0AAV8CIC8</accession>
<feature type="transmembrane region" description="Helical" evidence="1">
    <location>
        <begin position="9"/>
        <end position="28"/>
    </location>
</feature>
<keyword evidence="1" id="KW-1133">Transmembrane helix</keyword>
<dbReference type="Proteomes" id="UP001140206">
    <property type="component" value="Chromosome 5"/>
</dbReference>
<proteinExistence type="predicted"/>
<organism evidence="2 3">
    <name type="scientific">Rhynchospora pubera</name>
    <dbReference type="NCBI Taxonomy" id="906938"/>
    <lineage>
        <taxon>Eukaryota</taxon>
        <taxon>Viridiplantae</taxon>
        <taxon>Streptophyta</taxon>
        <taxon>Embryophyta</taxon>
        <taxon>Tracheophyta</taxon>
        <taxon>Spermatophyta</taxon>
        <taxon>Magnoliopsida</taxon>
        <taxon>Liliopsida</taxon>
        <taxon>Poales</taxon>
        <taxon>Cyperaceae</taxon>
        <taxon>Cyperoideae</taxon>
        <taxon>Rhynchosporeae</taxon>
        <taxon>Rhynchospora</taxon>
    </lineage>
</organism>
<sequence>MAATRIQRIIYTTVGATIIVIISSLYRYEPDISEDKYESDGHKAELMNIAVWNENPEGSGASVELHCHGYIGKNTSVAEWSTNAVFIQPTNKSVIHLPKLGDSAVVHVFCKYQGGNGCQAEFFEVFVHPGNDIYYCSESVGTCSIVFQADGSVEKRYDDREYFFLGYVPSPEKVKKCSWIECLLDPQSRLIGNKSYCGATSLSSGPGETVKEALPSLFHSLFFSDPKRTRRRRRRKLIQG</sequence>
<evidence type="ECO:0008006" key="4">
    <source>
        <dbReference type="Google" id="ProtNLM"/>
    </source>
</evidence>
<dbReference type="EMBL" id="JAMFTS010000005">
    <property type="protein sequence ID" value="KAJ4755615.1"/>
    <property type="molecule type" value="Genomic_DNA"/>
</dbReference>
<comment type="caution">
    <text evidence="2">The sequence shown here is derived from an EMBL/GenBank/DDBJ whole genome shotgun (WGS) entry which is preliminary data.</text>
</comment>
<reference evidence="2" key="1">
    <citation type="submission" date="2022-08" db="EMBL/GenBank/DDBJ databases">
        <authorList>
            <person name="Marques A."/>
        </authorList>
    </citation>
    <scope>NUCLEOTIDE SEQUENCE</scope>
    <source>
        <strain evidence="2">RhyPub2mFocal</strain>
        <tissue evidence="2">Leaves</tissue>
    </source>
</reference>
<keyword evidence="1" id="KW-0812">Transmembrane</keyword>
<protein>
    <recommendedName>
        <fullName evidence="4">S-protein homolog</fullName>
    </recommendedName>
</protein>
<dbReference type="AlphaFoldDB" id="A0AAV8CIC8"/>
<evidence type="ECO:0000256" key="1">
    <source>
        <dbReference type="SAM" id="Phobius"/>
    </source>
</evidence>
<gene>
    <name evidence="2" type="ORF">LUZ62_090020</name>
</gene>
<keyword evidence="1" id="KW-0472">Membrane</keyword>
<keyword evidence="3" id="KW-1185">Reference proteome</keyword>
<name>A0AAV8CIC8_9POAL</name>